<evidence type="ECO:0000313" key="2">
    <source>
        <dbReference type="Proteomes" id="UP000279372"/>
    </source>
</evidence>
<reference evidence="1 2" key="1">
    <citation type="submission" date="2018-08" db="EMBL/GenBank/DDBJ databases">
        <title>Recombination of ecologically and evolutionarily significant loci maintains genetic cohesion in the Pseudomonas syringae species complex.</title>
        <authorList>
            <person name="Dillon M."/>
            <person name="Thakur S."/>
            <person name="Almeida R.N.D."/>
            <person name="Weir B.S."/>
            <person name="Guttman D.S."/>
        </authorList>
    </citation>
    <scope>NUCLEOTIDE SEQUENCE [LARGE SCALE GENOMIC DNA]</scope>
    <source>
        <strain evidence="1 2">ICMP 8902</strain>
    </source>
</reference>
<dbReference type="EMBL" id="RBQB01000299">
    <property type="protein sequence ID" value="RMO82521.1"/>
    <property type="molecule type" value="Genomic_DNA"/>
</dbReference>
<gene>
    <name evidence="1" type="ORF">ALQ33_200081</name>
</gene>
<accession>A0A3M3YJZ1</accession>
<evidence type="ECO:0000313" key="1">
    <source>
        <dbReference type="EMBL" id="RMO82521.1"/>
    </source>
</evidence>
<name>A0A3M3YJZ1_9PSED</name>
<proteinExistence type="predicted"/>
<organism evidence="1 2">
    <name type="scientific">Pseudomonas syringae pv. philadelphi</name>
    <dbReference type="NCBI Taxonomy" id="251706"/>
    <lineage>
        <taxon>Bacteria</taxon>
        <taxon>Pseudomonadati</taxon>
        <taxon>Pseudomonadota</taxon>
        <taxon>Gammaproteobacteria</taxon>
        <taxon>Pseudomonadales</taxon>
        <taxon>Pseudomonadaceae</taxon>
        <taxon>Pseudomonas</taxon>
    </lineage>
</organism>
<comment type="caution">
    <text evidence="1">The sequence shown here is derived from an EMBL/GenBank/DDBJ whole genome shotgun (WGS) entry which is preliminary data.</text>
</comment>
<protein>
    <submittedName>
        <fullName evidence="1">Uncharacterized protein</fullName>
    </submittedName>
</protein>
<dbReference type="Proteomes" id="UP000279372">
    <property type="component" value="Unassembled WGS sequence"/>
</dbReference>
<dbReference type="AlphaFoldDB" id="A0A3M3YJZ1"/>
<sequence>MTWLQDQRSRRRPEHCNAVTATLLFKFTVYLRSWHNHFCDMRGYTIDGGTTVLQQIRLMGLPNVNHTKTTVCTTVNTHAQIHRSPRQTKFRHVWNCAKAKPAVRMSYKRIFFEVEQFRQKQIQSHGGR</sequence>